<dbReference type="GO" id="GO:0006747">
    <property type="term" value="P:FAD biosynthetic process"/>
    <property type="evidence" value="ECO:0007669"/>
    <property type="project" value="TreeGrafter"/>
</dbReference>
<accession>A0A9P6VSB1</accession>
<evidence type="ECO:0000256" key="1">
    <source>
        <dbReference type="ARBA" id="ARBA00004726"/>
    </source>
</evidence>
<evidence type="ECO:0000256" key="11">
    <source>
        <dbReference type="ARBA" id="ARBA00031871"/>
    </source>
</evidence>
<keyword evidence="4" id="KW-0288">FMN</keyword>
<dbReference type="InterPro" id="IPR002500">
    <property type="entry name" value="PAPS_reduct_dom"/>
</dbReference>
<keyword evidence="15" id="KW-1185">Reference proteome</keyword>
<keyword evidence="9" id="KW-0067">ATP-binding</keyword>
<keyword evidence="7" id="KW-0547">Nucleotide-binding</keyword>
<evidence type="ECO:0000256" key="7">
    <source>
        <dbReference type="ARBA" id="ARBA00022741"/>
    </source>
</evidence>
<dbReference type="Gene3D" id="3.40.50.620">
    <property type="entry name" value="HUPs"/>
    <property type="match status" value="1"/>
</dbReference>
<dbReference type="Proteomes" id="UP000785200">
    <property type="component" value="Unassembled WGS sequence"/>
</dbReference>
<dbReference type="EC" id="2.7.7.2" evidence="2"/>
<sequence length="288" mass="32379">MPTHGTDDNAPVINGHSQSRATILPICRSLAAQIDGFLETEAPTPLLKQVQEQTRVALGVIDEALQKYRFVGFLCKLFQSERRGEVGLEELSLSYNGGKDCLVLLILLLASLSKHPKAASSLPAKLQSVYIISPHPFAEVDSFVNDSITQYSLDLARYAMPMKEAFEIYLEEHKNVKAILVGTRRTDPHGHLLTHFDPTDKGWPAFMRVHPVIDWHYAEIWAFIRHMNIPYCSLYDQGYTSLGGTTDTHPNPVLKAGESTQETLNESQTFRPAYELVEDDAERLGRDW</sequence>
<gene>
    <name evidence="14" type="ORF">D0Z07_0343</name>
</gene>
<evidence type="ECO:0000256" key="4">
    <source>
        <dbReference type="ARBA" id="ARBA00022643"/>
    </source>
</evidence>
<keyword evidence="6" id="KW-0548">Nucleotidyltransferase</keyword>
<dbReference type="OrthoDB" id="270728at2759"/>
<keyword evidence="3" id="KW-0285">Flavoprotein</keyword>
<dbReference type="SUPFAM" id="SSF52402">
    <property type="entry name" value="Adenine nucleotide alpha hydrolases-like"/>
    <property type="match status" value="1"/>
</dbReference>
<reference evidence="14" key="1">
    <citation type="submission" date="2019-07" db="EMBL/GenBank/DDBJ databases">
        <title>Hyphodiscus hymeniophilus genome sequencing and assembly.</title>
        <authorList>
            <person name="Kramer G."/>
            <person name="Nodwell J."/>
        </authorList>
    </citation>
    <scope>NUCLEOTIDE SEQUENCE</scope>
    <source>
        <strain evidence="14">ATCC 34498</strain>
    </source>
</reference>
<evidence type="ECO:0000256" key="5">
    <source>
        <dbReference type="ARBA" id="ARBA00022679"/>
    </source>
</evidence>
<feature type="domain" description="Phosphoadenosine phosphosulphate reductase" evidence="13">
    <location>
        <begin position="166"/>
        <end position="250"/>
    </location>
</feature>
<evidence type="ECO:0000256" key="10">
    <source>
        <dbReference type="ARBA" id="ARBA00031145"/>
    </source>
</evidence>
<comment type="pathway">
    <text evidence="1">Cofactor biosynthesis; FAD biosynthesis; FAD from FMN: step 1/1.</text>
</comment>
<evidence type="ECO:0000256" key="6">
    <source>
        <dbReference type="ARBA" id="ARBA00022695"/>
    </source>
</evidence>
<name>A0A9P6VSB1_9HELO</name>
<dbReference type="Pfam" id="PF01507">
    <property type="entry name" value="PAPS_reduct"/>
    <property type="match status" value="1"/>
</dbReference>
<keyword evidence="5" id="KW-0808">Transferase</keyword>
<proteinExistence type="predicted"/>
<dbReference type="InterPro" id="IPR014729">
    <property type="entry name" value="Rossmann-like_a/b/a_fold"/>
</dbReference>
<comment type="catalytic activity">
    <reaction evidence="12">
        <text>FMN + ATP + H(+) = FAD + diphosphate</text>
        <dbReference type="Rhea" id="RHEA:17237"/>
        <dbReference type="ChEBI" id="CHEBI:15378"/>
        <dbReference type="ChEBI" id="CHEBI:30616"/>
        <dbReference type="ChEBI" id="CHEBI:33019"/>
        <dbReference type="ChEBI" id="CHEBI:57692"/>
        <dbReference type="ChEBI" id="CHEBI:58210"/>
        <dbReference type="EC" id="2.7.7.2"/>
    </reaction>
</comment>
<dbReference type="AlphaFoldDB" id="A0A9P6VSB1"/>
<dbReference type="GO" id="GO:0003919">
    <property type="term" value="F:FMN adenylyltransferase activity"/>
    <property type="evidence" value="ECO:0007669"/>
    <property type="project" value="UniProtKB-EC"/>
</dbReference>
<comment type="caution">
    <text evidence="14">The sequence shown here is derived from an EMBL/GenBank/DDBJ whole genome shotgun (WGS) entry which is preliminary data.</text>
</comment>
<protein>
    <recommendedName>
        <fullName evidence="2">FAD synthase</fullName>
        <ecNumber evidence="2">2.7.7.2</ecNumber>
    </recommendedName>
    <alternativeName>
        <fullName evidence="10">FAD pyrophosphorylase</fullName>
    </alternativeName>
    <alternativeName>
        <fullName evidence="11">FMN adenylyltransferase</fullName>
    </alternativeName>
</protein>
<evidence type="ECO:0000313" key="14">
    <source>
        <dbReference type="EMBL" id="KAG0652720.1"/>
    </source>
</evidence>
<dbReference type="GO" id="GO:0005524">
    <property type="term" value="F:ATP binding"/>
    <property type="evidence" value="ECO:0007669"/>
    <property type="project" value="UniProtKB-KW"/>
</dbReference>
<dbReference type="CDD" id="cd23948">
    <property type="entry name" value="FAD_synthase"/>
    <property type="match status" value="1"/>
</dbReference>
<evidence type="ECO:0000256" key="8">
    <source>
        <dbReference type="ARBA" id="ARBA00022827"/>
    </source>
</evidence>
<evidence type="ECO:0000256" key="12">
    <source>
        <dbReference type="ARBA" id="ARBA00049494"/>
    </source>
</evidence>
<dbReference type="FunFam" id="3.40.50.620:FF:000187">
    <property type="entry name" value="Probable FAD synthetase"/>
    <property type="match status" value="1"/>
</dbReference>
<dbReference type="PANTHER" id="PTHR23293">
    <property type="entry name" value="FAD SYNTHETASE-RELATED FMN ADENYLYLTRANSFERASE"/>
    <property type="match status" value="1"/>
</dbReference>
<dbReference type="PANTHER" id="PTHR23293:SF9">
    <property type="entry name" value="FAD SYNTHASE"/>
    <property type="match status" value="1"/>
</dbReference>
<evidence type="ECO:0000256" key="9">
    <source>
        <dbReference type="ARBA" id="ARBA00022840"/>
    </source>
</evidence>
<evidence type="ECO:0000256" key="3">
    <source>
        <dbReference type="ARBA" id="ARBA00022630"/>
    </source>
</evidence>
<evidence type="ECO:0000256" key="2">
    <source>
        <dbReference type="ARBA" id="ARBA00012393"/>
    </source>
</evidence>
<keyword evidence="8" id="KW-0274">FAD</keyword>
<evidence type="ECO:0000259" key="13">
    <source>
        <dbReference type="Pfam" id="PF01507"/>
    </source>
</evidence>
<dbReference type="EMBL" id="VNKQ01000002">
    <property type="protein sequence ID" value="KAG0652720.1"/>
    <property type="molecule type" value="Genomic_DNA"/>
</dbReference>
<organism evidence="14 15">
    <name type="scientific">Hyphodiscus hymeniophilus</name>
    <dbReference type="NCBI Taxonomy" id="353542"/>
    <lineage>
        <taxon>Eukaryota</taxon>
        <taxon>Fungi</taxon>
        <taxon>Dikarya</taxon>
        <taxon>Ascomycota</taxon>
        <taxon>Pezizomycotina</taxon>
        <taxon>Leotiomycetes</taxon>
        <taxon>Helotiales</taxon>
        <taxon>Hyphodiscaceae</taxon>
        <taxon>Hyphodiscus</taxon>
    </lineage>
</organism>
<evidence type="ECO:0000313" key="15">
    <source>
        <dbReference type="Proteomes" id="UP000785200"/>
    </source>
</evidence>